<keyword evidence="3" id="KW-0812">Transmembrane</keyword>
<dbReference type="GO" id="GO:0006310">
    <property type="term" value="P:DNA recombination"/>
    <property type="evidence" value="ECO:0007669"/>
    <property type="project" value="UniProtKB-KW"/>
</dbReference>
<sequence length="1600" mass="182142">MAPVDWFFSDEKIEGKRALKVGLWEQRWLVMNRLAATVVCVGAYSKFLVIVFHLILPHCLIGVRFRSLIMKYNLKNNAQNNRNQLLENPNPNNASSVHGCKSHRLDQPSLSTSIVASSSSASASAFNCDDTYSGPVMLDFGLQTVRHVPYEYSDFNKENRKITSRQLRARDAAPSKQTPVPLPTFFSTHRLKRSNVTNSFDKVTRKRRKTAENTNECSNGNAANHVIEGYLHSASDAGDSNHMSNNSCFNPARENTNPATHVTTHPTQRCFSPSGLQISSDDVVYSRSQQPHCHATKGIADNNSSFLTIAQGKTPTSRASADIGTGVQHSGQQSDLHQSEDQSPVYEDLGDCNKRCRYCNAAFWHEERLKGHREARLDHFVLPVMTSHVSCNCTSTTHRMSHFTNSNTNPLDPQVVQGLIQFLDTHNELVQVFRTARDKCAENDVPEFKVRLYNGNGALGYELPTSQAIGAIVFDSGPTTETDYDIVIEYKDGPAKRINKLHQSYMSLQFPLIFIYGQPRYHIKLMTRSVDPNERMRRVSMNAFYTYQLHPRHDSYNLLFRTGRLFQQYVVGVYCCLEQNRMDFYRTHQDDIRGKYLSGLYDAVSRGDHNGSEVGSRIILPSSFTGGPRYMYSHYLDALAICRELGNPQFFITFTCNANWPEIRRYMADFPQLSTSDRADVICRVFEQKLKAFVKFLKQRKPFGNVTGVLYTIEFQKRGLPHCHTLLWVSSSTKVQDAKDVDQYISAELPVPVADPRAYKIVSEMMMHGPCGKANLNAPCMEGDKCTKNFPKKYNNETFFDDKGHVHYRRRQRNIFATKNRMKLDNSYVVPYNRSLCLKFAAHINVEYCGWSMLIKYLFKYISKGTDRIFAQVTRSVGDTSTSAIRLQPHIDEIQNFVDGHFICSPEACWRILKFQIHSREPAVEILQVHLENMQHITFRDGDNLEAIVNHQDKKMTTLTEWFTYNIENTDGHHLTYLKFPSEFVWHDDSKAWTRRKNNCHSIGRLAYVHPTSGDPIQLWNKFWKEMGHDIPGIVSEQVRIPNYYVNDAELQGYILYELEILLTSCGKSVENYGLQLPPKNLIDELNNRLLMEEKNYNRPLLAQERDDSVPKLNPAQKRIYDLIINTYTANRQELIFVYGHGGTGKTFLWKTVISALRSEGKIVLAIASSGIASLLLPSGRTAHSRFKLPLELTDESLCEVKKNTLIGNLLAETHLIIWDEAPMNDRRCFEALDITLRDILDSPDVLFGGKTIVLGGDFRQTLLVKKGALKMEIIASSIARSHLWPHFRLMTLKENMRLFRSGLSLEEQSSVHSFASWLLDIGDGKIGEPDEEDGRNTSWVEIPERYCIEDDEEGLSKLIDFIYDKSTLQTPSAITLQQKAIVCPKNQTADIINSHVLSMIEGETTTYASHDVAIPVPDSGADTEMLYPDEYLNTFNLPGFPPHLLELKVGAPVMLLRNVTLAGGLCNGTRMIVTQLMSRLIEVQIITGTRVGEKVFIYRIPLIHTDPNLPFLFKRHQFPIKLCYAMTINKSQGQSLNKIGVYLPEPVFGHGQLYVALSRATSPHGLKILMKQQQNRKPNETKNIVYRDFLAKINDTKFY</sequence>
<name>A0A2U1PBA1_ARTAN</name>
<keyword evidence="1" id="KW-0234">DNA repair</keyword>
<evidence type="ECO:0000313" key="7">
    <source>
        <dbReference type="EMBL" id="PWA83023.1"/>
    </source>
</evidence>
<dbReference type="STRING" id="35608.A0A2U1PBA1"/>
<dbReference type="GO" id="GO:0000723">
    <property type="term" value="P:telomere maintenance"/>
    <property type="evidence" value="ECO:0007669"/>
    <property type="project" value="InterPro"/>
</dbReference>
<keyword evidence="1" id="KW-0227">DNA damage</keyword>
<dbReference type="GO" id="GO:0005524">
    <property type="term" value="F:ATP binding"/>
    <property type="evidence" value="ECO:0007669"/>
    <property type="project" value="UniProtKB-KW"/>
</dbReference>
<dbReference type="InterPro" id="IPR025476">
    <property type="entry name" value="Helitron_helicase-like"/>
</dbReference>
<feature type="compositionally biased region" description="Polar residues" evidence="2">
    <location>
        <begin position="327"/>
        <end position="336"/>
    </location>
</feature>
<dbReference type="GO" id="GO:0043139">
    <property type="term" value="F:5'-3' DNA helicase activity"/>
    <property type="evidence" value="ECO:0007669"/>
    <property type="project" value="UniProtKB-EC"/>
</dbReference>
<organism evidence="7 8">
    <name type="scientific">Artemisia annua</name>
    <name type="common">Sweet wormwood</name>
    <dbReference type="NCBI Taxonomy" id="35608"/>
    <lineage>
        <taxon>Eukaryota</taxon>
        <taxon>Viridiplantae</taxon>
        <taxon>Streptophyta</taxon>
        <taxon>Embryophyta</taxon>
        <taxon>Tracheophyta</taxon>
        <taxon>Spermatophyta</taxon>
        <taxon>Magnoliopsida</taxon>
        <taxon>eudicotyledons</taxon>
        <taxon>Gunneridae</taxon>
        <taxon>Pentapetalae</taxon>
        <taxon>asterids</taxon>
        <taxon>campanulids</taxon>
        <taxon>Asterales</taxon>
        <taxon>Asteraceae</taxon>
        <taxon>Asteroideae</taxon>
        <taxon>Anthemideae</taxon>
        <taxon>Artemisiinae</taxon>
        <taxon>Artemisia</taxon>
    </lineage>
</organism>
<feature type="region of interest" description="Disordered" evidence="2">
    <location>
        <begin position="313"/>
        <end position="344"/>
    </location>
</feature>
<evidence type="ECO:0000256" key="1">
    <source>
        <dbReference type="RuleBase" id="RU363044"/>
    </source>
</evidence>
<dbReference type="Proteomes" id="UP000245207">
    <property type="component" value="Unassembled WGS sequence"/>
</dbReference>
<keyword evidence="1" id="KW-0347">Helicase</keyword>
<comment type="cofactor">
    <cofactor evidence="1">
        <name>Mg(2+)</name>
        <dbReference type="ChEBI" id="CHEBI:18420"/>
    </cofactor>
</comment>
<dbReference type="InterPro" id="IPR010285">
    <property type="entry name" value="DNA_helicase_pif1-like_DEAD"/>
</dbReference>
<evidence type="ECO:0000313" key="8">
    <source>
        <dbReference type="Proteomes" id="UP000245207"/>
    </source>
</evidence>
<dbReference type="GO" id="GO:0016887">
    <property type="term" value="F:ATP hydrolysis activity"/>
    <property type="evidence" value="ECO:0007669"/>
    <property type="project" value="RHEA"/>
</dbReference>
<dbReference type="EMBL" id="PKPP01001400">
    <property type="protein sequence ID" value="PWA83023.1"/>
    <property type="molecule type" value="Genomic_DNA"/>
</dbReference>
<dbReference type="FunFam" id="3.40.50.300:FF:002884">
    <property type="entry name" value="ATP-dependent DNA helicase"/>
    <property type="match status" value="1"/>
</dbReference>
<keyword evidence="1" id="KW-0233">DNA recombination</keyword>
<evidence type="ECO:0000256" key="2">
    <source>
        <dbReference type="SAM" id="MobiDB-lite"/>
    </source>
</evidence>
<dbReference type="Pfam" id="PF21530">
    <property type="entry name" value="Pif1_2B_dom"/>
    <property type="match status" value="1"/>
</dbReference>
<dbReference type="EC" id="5.6.2.3" evidence="1"/>
<keyword evidence="8" id="KW-1185">Reference proteome</keyword>
<dbReference type="InterPro" id="IPR049163">
    <property type="entry name" value="Pif1-like_2B_dom"/>
</dbReference>
<keyword evidence="3" id="KW-0472">Membrane</keyword>
<comment type="catalytic activity">
    <reaction evidence="1">
        <text>ATP + H2O = ADP + phosphate + H(+)</text>
        <dbReference type="Rhea" id="RHEA:13065"/>
        <dbReference type="ChEBI" id="CHEBI:15377"/>
        <dbReference type="ChEBI" id="CHEBI:15378"/>
        <dbReference type="ChEBI" id="CHEBI:30616"/>
        <dbReference type="ChEBI" id="CHEBI:43474"/>
        <dbReference type="ChEBI" id="CHEBI:456216"/>
        <dbReference type="EC" id="5.6.2.3"/>
    </reaction>
</comment>
<evidence type="ECO:0000259" key="4">
    <source>
        <dbReference type="Pfam" id="PF05970"/>
    </source>
</evidence>
<dbReference type="InterPro" id="IPR027417">
    <property type="entry name" value="P-loop_NTPase"/>
</dbReference>
<dbReference type="Gene3D" id="3.40.50.300">
    <property type="entry name" value="P-loop containing nucleotide triphosphate hydrolases"/>
    <property type="match status" value="1"/>
</dbReference>
<feature type="domain" description="Helitron helicase-like" evidence="5">
    <location>
        <begin position="544"/>
        <end position="727"/>
    </location>
</feature>
<keyword evidence="1" id="KW-0547">Nucleotide-binding</keyword>
<evidence type="ECO:0000259" key="6">
    <source>
        <dbReference type="Pfam" id="PF21530"/>
    </source>
</evidence>
<comment type="caution">
    <text evidence="7">The sequence shown here is derived from an EMBL/GenBank/DDBJ whole genome shotgun (WGS) entry which is preliminary data.</text>
</comment>
<keyword evidence="1" id="KW-0067">ATP-binding</keyword>
<dbReference type="Pfam" id="PF14214">
    <property type="entry name" value="Helitron_like_N"/>
    <property type="match status" value="1"/>
</dbReference>
<dbReference type="SUPFAM" id="SSF52540">
    <property type="entry name" value="P-loop containing nucleoside triphosphate hydrolases"/>
    <property type="match status" value="2"/>
</dbReference>
<accession>A0A2U1PBA1</accession>
<comment type="similarity">
    <text evidence="1">Belongs to the helicase family.</text>
</comment>
<evidence type="ECO:0000259" key="5">
    <source>
        <dbReference type="Pfam" id="PF14214"/>
    </source>
</evidence>
<reference evidence="7 8" key="1">
    <citation type="journal article" date="2018" name="Mol. Plant">
        <title>The genome of Artemisia annua provides insight into the evolution of Asteraceae family and artemisinin biosynthesis.</title>
        <authorList>
            <person name="Shen Q."/>
            <person name="Zhang L."/>
            <person name="Liao Z."/>
            <person name="Wang S."/>
            <person name="Yan T."/>
            <person name="Shi P."/>
            <person name="Liu M."/>
            <person name="Fu X."/>
            <person name="Pan Q."/>
            <person name="Wang Y."/>
            <person name="Lv Z."/>
            <person name="Lu X."/>
            <person name="Zhang F."/>
            <person name="Jiang W."/>
            <person name="Ma Y."/>
            <person name="Chen M."/>
            <person name="Hao X."/>
            <person name="Li L."/>
            <person name="Tang Y."/>
            <person name="Lv G."/>
            <person name="Zhou Y."/>
            <person name="Sun X."/>
            <person name="Brodelius P.E."/>
            <person name="Rose J.K.C."/>
            <person name="Tang K."/>
        </authorList>
    </citation>
    <scope>NUCLEOTIDE SEQUENCE [LARGE SCALE GENOMIC DNA]</scope>
    <source>
        <strain evidence="8">cv. Huhao1</strain>
        <tissue evidence="7">Leaf</tissue>
    </source>
</reference>
<dbReference type="Pfam" id="PF05970">
    <property type="entry name" value="PIF1"/>
    <property type="match status" value="1"/>
</dbReference>
<dbReference type="OrthoDB" id="687790at2759"/>
<feature type="domain" description="DNA helicase Pif1-like 2B" evidence="6">
    <location>
        <begin position="1431"/>
        <end position="1477"/>
    </location>
</feature>
<dbReference type="CDD" id="cd18809">
    <property type="entry name" value="SF1_C_RecD"/>
    <property type="match status" value="1"/>
</dbReference>
<keyword evidence="3" id="KW-1133">Transmembrane helix</keyword>
<gene>
    <name evidence="7" type="ORF">CTI12_AA173420</name>
</gene>
<dbReference type="PANTHER" id="PTHR10492:SF96">
    <property type="entry name" value="ATP-DEPENDENT DNA HELICASE"/>
    <property type="match status" value="1"/>
</dbReference>
<feature type="region of interest" description="Disordered" evidence="2">
    <location>
        <begin position="82"/>
        <end position="101"/>
    </location>
</feature>
<feature type="transmembrane region" description="Helical" evidence="3">
    <location>
        <begin position="34"/>
        <end position="56"/>
    </location>
</feature>
<protein>
    <recommendedName>
        <fullName evidence="1">ATP-dependent DNA helicase</fullName>
        <ecNumber evidence="1">5.6.2.3</ecNumber>
    </recommendedName>
</protein>
<keyword evidence="1" id="KW-0378">Hydrolase</keyword>
<evidence type="ECO:0000256" key="3">
    <source>
        <dbReference type="SAM" id="Phobius"/>
    </source>
</evidence>
<dbReference type="GO" id="GO:0006281">
    <property type="term" value="P:DNA repair"/>
    <property type="evidence" value="ECO:0007669"/>
    <property type="project" value="UniProtKB-KW"/>
</dbReference>
<dbReference type="PANTHER" id="PTHR10492">
    <property type="match status" value="1"/>
</dbReference>
<proteinExistence type="inferred from homology"/>
<feature type="domain" description="DNA helicase Pif1-like DEAD-box helicase" evidence="4">
    <location>
        <begin position="1112"/>
        <end position="1332"/>
    </location>
</feature>